<proteinExistence type="predicted"/>
<reference evidence="1 2" key="1">
    <citation type="submission" date="2019-08" db="EMBL/GenBank/DDBJ databases">
        <title>A chromosome-level genome assembly, high-density linkage maps, and genome scans reveal the genomic architecture of hybrid incompatibilities underlying speciation via character displacement in darters (Percidae: Etheostominae).</title>
        <authorList>
            <person name="Moran R.L."/>
            <person name="Catchen J.M."/>
            <person name="Fuller R.C."/>
        </authorList>
    </citation>
    <scope>NUCLEOTIDE SEQUENCE [LARGE SCALE GENOMIC DNA]</scope>
    <source>
        <strain evidence="1">EspeVRDwgs_2016</strain>
        <tissue evidence="1">Muscle</tissue>
    </source>
</reference>
<evidence type="ECO:0000313" key="1">
    <source>
        <dbReference type="EMBL" id="KAA8586710.1"/>
    </source>
</evidence>
<dbReference type="Proteomes" id="UP000327493">
    <property type="component" value="Chromosome 13"/>
</dbReference>
<dbReference type="EMBL" id="VOFY01000013">
    <property type="protein sequence ID" value="KAA8586710.1"/>
    <property type="molecule type" value="Genomic_DNA"/>
</dbReference>
<keyword evidence="2" id="KW-1185">Reference proteome</keyword>
<gene>
    <name evidence="1" type="ORF">FQN60_000546</name>
</gene>
<accession>A0A5J5D1I8</accession>
<organism evidence="1 2">
    <name type="scientific">Etheostoma spectabile</name>
    <name type="common">orangethroat darter</name>
    <dbReference type="NCBI Taxonomy" id="54343"/>
    <lineage>
        <taxon>Eukaryota</taxon>
        <taxon>Metazoa</taxon>
        <taxon>Chordata</taxon>
        <taxon>Craniata</taxon>
        <taxon>Vertebrata</taxon>
        <taxon>Euteleostomi</taxon>
        <taxon>Actinopterygii</taxon>
        <taxon>Neopterygii</taxon>
        <taxon>Teleostei</taxon>
        <taxon>Neoteleostei</taxon>
        <taxon>Acanthomorphata</taxon>
        <taxon>Eupercaria</taxon>
        <taxon>Perciformes</taxon>
        <taxon>Percoidei</taxon>
        <taxon>Percidae</taxon>
        <taxon>Etheostomatinae</taxon>
        <taxon>Etheostoma</taxon>
    </lineage>
</organism>
<dbReference type="AlphaFoldDB" id="A0A5J5D1I8"/>
<evidence type="ECO:0000313" key="2">
    <source>
        <dbReference type="Proteomes" id="UP000327493"/>
    </source>
</evidence>
<name>A0A5J5D1I8_9PERO</name>
<protein>
    <submittedName>
        <fullName evidence="1">Uncharacterized protein</fullName>
    </submittedName>
</protein>
<comment type="caution">
    <text evidence="1">The sequence shown here is derived from an EMBL/GenBank/DDBJ whole genome shotgun (WGS) entry which is preliminary data.</text>
</comment>
<sequence>MKRASPDARWYPAHYTGGDVEKERDFALHSVGAFPQVTSRCVIPFFGWQVSQCVVVLTPDK</sequence>